<comment type="caution">
    <text evidence="1">The sequence shown here is derived from an EMBL/GenBank/DDBJ whole genome shotgun (WGS) entry which is preliminary data.</text>
</comment>
<dbReference type="OrthoDB" id="9805976at2"/>
<dbReference type="RefSeq" id="WP_031391904.1">
    <property type="nucleotide sequence ID" value="NZ_JPNB01000002.1"/>
</dbReference>
<gene>
    <name evidence="1" type="ORF">EDD76_1223</name>
</gene>
<keyword evidence="2" id="KW-1185">Reference proteome</keyword>
<dbReference type="SUPFAM" id="SSF52218">
    <property type="entry name" value="Flavoproteins"/>
    <property type="match status" value="1"/>
</dbReference>
<dbReference type="Gene3D" id="3.40.50.360">
    <property type="match status" value="1"/>
</dbReference>
<evidence type="ECO:0000313" key="1">
    <source>
        <dbReference type="EMBL" id="TCL54087.1"/>
    </source>
</evidence>
<name>A0A4R1QLM2_9FIRM</name>
<dbReference type="Proteomes" id="UP000295718">
    <property type="component" value="Unassembled WGS sequence"/>
</dbReference>
<reference evidence="1 2" key="1">
    <citation type="submission" date="2019-03" db="EMBL/GenBank/DDBJ databases">
        <title>Genomic Encyclopedia of Type Strains, Phase IV (KMG-IV): sequencing the most valuable type-strain genomes for metagenomic binning, comparative biology and taxonomic classification.</title>
        <authorList>
            <person name="Goeker M."/>
        </authorList>
    </citation>
    <scope>NUCLEOTIDE SEQUENCE [LARGE SCALE GENOMIC DNA]</scope>
    <source>
        <strain evidence="1 2">DSM 100556</strain>
    </source>
</reference>
<proteinExistence type="predicted"/>
<evidence type="ECO:0008006" key="3">
    <source>
        <dbReference type="Google" id="ProtNLM"/>
    </source>
</evidence>
<organism evidence="1 2">
    <name type="scientific">Kineothrix alysoides</name>
    <dbReference type="NCBI Taxonomy" id="1469948"/>
    <lineage>
        <taxon>Bacteria</taxon>
        <taxon>Bacillati</taxon>
        <taxon>Bacillota</taxon>
        <taxon>Clostridia</taxon>
        <taxon>Lachnospirales</taxon>
        <taxon>Lachnospiraceae</taxon>
        <taxon>Kineothrix</taxon>
    </lineage>
</organism>
<evidence type="ECO:0000313" key="2">
    <source>
        <dbReference type="Proteomes" id="UP000295718"/>
    </source>
</evidence>
<dbReference type="STRING" id="1469948.GCA_000732725_03270"/>
<protein>
    <recommendedName>
        <fullName evidence="3">NADPH-dependent FMN reductase</fullName>
    </recommendedName>
</protein>
<accession>A0A4R1QLM2</accession>
<dbReference type="AlphaFoldDB" id="A0A4R1QLM2"/>
<sequence length="158" mass="18823">MKLIVIREFGNYTTTDALCFDMEKLNIKNCIGCWTCWWKSPGICIHNDLEDFYRGYVGADKAIFYAKLQEGFISSKMKSLFDRMIPLFLPYTSFRDGGTFHAPRYPQYPNIEFYYDYDFKNEEDLKIFSDYIYKVFKQFYSPEIKVLHISESEKGETE</sequence>
<dbReference type="InterPro" id="IPR029039">
    <property type="entry name" value="Flavoprotein-like_sf"/>
</dbReference>
<dbReference type="EMBL" id="SLUO01000022">
    <property type="protein sequence ID" value="TCL54087.1"/>
    <property type="molecule type" value="Genomic_DNA"/>
</dbReference>